<gene>
    <name evidence="7" type="ORF">SAMN04489812_5079</name>
</gene>
<feature type="transmembrane region" description="Helical" evidence="6">
    <location>
        <begin position="185"/>
        <end position="203"/>
    </location>
</feature>
<proteinExistence type="predicted"/>
<dbReference type="STRING" id="630515.SAMN04489812_5079"/>
<feature type="transmembrane region" description="Helical" evidence="6">
    <location>
        <begin position="105"/>
        <end position="128"/>
    </location>
</feature>
<name>A0A1H1Z994_9ACTN</name>
<evidence type="ECO:0000256" key="3">
    <source>
        <dbReference type="ARBA" id="ARBA00022692"/>
    </source>
</evidence>
<dbReference type="PANTHER" id="PTHR34857">
    <property type="entry name" value="SLL0384 PROTEIN"/>
    <property type="match status" value="1"/>
</dbReference>
<keyword evidence="4 6" id="KW-1133">Transmembrane helix</keyword>
<keyword evidence="5 6" id="KW-0472">Membrane</keyword>
<evidence type="ECO:0000256" key="4">
    <source>
        <dbReference type="ARBA" id="ARBA00022989"/>
    </source>
</evidence>
<sequence length="258" mass="27313">MTFGAVAAGRRTVLQTLNPLVSVLVIAIVAVAMIVTLSPWASVIMIIAELPLLLLARLSPREWAMRAWPLAGALAGIIVANLLFTDLRSGVTLIQTGPIWITSDGLAAAAAVALRLLALAIPGVVLFARIDPTDLADALVTQWRAKPRIAVGSLAALRMAPLVLGDLRQSRAARRTRGLIGRNPLQAVGLFVGSLSAVLVAAVRRATRLSAAMDSRGFDSGVRRTVARESRWRRRDTLVTVGYLLVAVLSVAVGIAAR</sequence>
<organism evidence="7 8">
    <name type="scientific">Microlunatus soli</name>
    <dbReference type="NCBI Taxonomy" id="630515"/>
    <lineage>
        <taxon>Bacteria</taxon>
        <taxon>Bacillati</taxon>
        <taxon>Actinomycetota</taxon>
        <taxon>Actinomycetes</taxon>
        <taxon>Propionibacteriales</taxon>
        <taxon>Propionibacteriaceae</taxon>
        <taxon>Microlunatus</taxon>
    </lineage>
</organism>
<comment type="subcellular location">
    <subcellularLocation>
        <location evidence="1">Membrane</location>
        <topology evidence="1">Multi-pass membrane protein</topology>
    </subcellularLocation>
</comment>
<evidence type="ECO:0000256" key="6">
    <source>
        <dbReference type="SAM" id="Phobius"/>
    </source>
</evidence>
<dbReference type="Proteomes" id="UP000199103">
    <property type="component" value="Chromosome I"/>
</dbReference>
<dbReference type="AlphaFoldDB" id="A0A1H1Z994"/>
<dbReference type="EMBL" id="LT629772">
    <property type="protein sequence ID" value="SDT30395.1"/>
    <property type="molecule type" value="Genomic_DNA"/>
</dbReference>
<evidence type="ECO:0000256" key="2">
    <source>
        <dbReference type="ARBA" id="ARBA00022475"/>
    </source>
</evidence>
<keyword evidence="3 6" id="KW-0812">Transmembrane</keyword>
<dbReference type="RefSeq" id="WP_091528770.1">
    <property type="nucleotide sequence ID" value="NZ_LT629772.1"/>
</dbReference>
<dbReference type="CDD" id="cd16914">
    <property type="entry name" value="EcfT"/>
    <property type="match status" value="1"/>
</dbReference>
<evidence type="ECO:0000313" key="7">
    <source>
        <dbReference type="EMBL" id="SDT30395.1"/>
    </source>
</evidence>
<feature type="transmembrane region" description="Helical" evidence="6">
    <location>
        <begin position="238"/>
        <end position="257"/>
    </location>
</feature>
<keyword evidence="8" id="KW-1185">Reference proteome</keyword>
<feature type="transmembrane region" description="Helical" evidence="6">
    <location>
        <begin position="67"/>
        <end position="85"/>
    </location>
</feature>
<keyword evidence="2" id="KW-1003">Cell membrane</keyword>
<evidence type="ECO:0000313" key="8">
    <source>
        <dbReference type="Proteomes" id="UP000199103"/>
    </source>
</evidence>
<dbReference type="InterPro" id="IPR051611">
    <property type="entry name" value="ECF_transporter_component"/>
</dbReference>
<accession>A0A1H1Z994</accession>
<reference evidence="7 8" key="1">
    <citation type="submission" date="2016-10" db="EMBL/GenBank/DDBJ databases">
        <authorList>
            <person name="de Groot N.N."/>
        </authorList>
    </citation>
    <scope>NUCLEOTIDE SEQUENCE [LARGE SCALE GENOMIC DNA]</scope>
    <source>
        <strain evidence="7 8">DSM 21800</strain>
    </source>
</reference>
<evidence type="ECO:0000256" key="5">
    <source>
        <dbReference type="ARBA" id="ARBA00023136"/>
    </source>
</evidence>
<dbReference type="Pfam" id="PF02361">
    <property type="entry name" value="CbiQ"/>
    <property type="match status" value="1"/>
</dbReference>
<evidence type="ECO:0000256" key="1">
    <source>
        <dbReference type="ARBA" id="ARBA00004141"/>
    </source>
</evidence>
<dbReference type="PANTHER" id="PTHR34857:SF2">
    <property type="entry name" value="SLL0384 PROTEIN"/>
    <property type="match status" value="1"/>
</dbReference>
<dbReference type="InterPro" id="IPR003339">
    <property type="entry name" value="ABC/ECF_trnsptr_transmembrane"/>
</dbReference>
<dbReference type="OrthoDB" id="6400at2"/>
<dbReference type="GO" id="GO:0005886">
    <property type="term" value="C:plasma membrane"/>
    <property type="evidence" value="ECO:0007669"/>
    <property type="project" value="UniProtKB-ARBA"/>
</dbReference>
<feature type="transmembrane region" description="Helical" evidence="6">
    <location>
        <begin position="20"/>
        <end position="47"/>
    </location>
</feature>
<protein>
    <submittedName>
        <fullName evidence="7">Energy-coupling factor transport system permease protein</fullName>
    </submittedName>
</protein>